<reference evidence="1" key="1">
    <citation type="submission" date="2023-04" db="EMBL/GenBank/DDBJ databases">
        <title>Draft Genome sequencing of Naganishia species isolated from polar environments using Oxford Nanopore Technology.</title>
        <authorList>
            <person name="Leo P."/>
            <person name="Venkateswaran K."/>
        </authorList>
    </citation>
    <scope>NUCLEOTIDE SEQUENCE</scope>
    <source>
        <strain evidence="1">MNA-CCFEE 5262</strain>
    </source>
</reference>
<evidence type="ECO:0000313" key="1">
    <source>
        <dbReference type="EMBL" id="KAJ9114908.1"/>
    </source>
</evidence>
<keyword evidence="2" id="KW-1185">Reference proteome</keyword>
<comment type="caution">
    <text evidence="1">The sequence shown here is derived from an EMBL/GenBank/DDBJ whole genome shotgun (WGS) entry which is preliminary data.</text>
</comment>
<name>A0ACC2WT18_9TREE</name>
<evidence type="ECO:0000313" key="2">
    <source>
        <dbReference type="Proteomes" id="UP001230649"/>
    </source>
</evidence>
<protein>
    <submittedName>
        <fullName evidence="1">Uncharacterized protein</fullName>
    </submittedName>
</protein>
<accession>A0ACC2WT18</accession>
<sequence length="829" mass="91555">MGIAGLLPLLKEIQVQRNISEFKGQTLAVDVPSGAQKISLKAFGRQNYAMYRVRLLKYHGITPIIVFDGGPLPAKKGTEVDRASRREFHLGQANALAAQGRHKEARDHYTKCVDITPEMALQLIKALKAENVDYIVAPYEADAQMAFMEREGLVDGIITEDSDMLVFGCRNVIYKLDSNGACTWISRDRFATCREYNFSGWTDTEFRRMAIQYRGLGSRLHTSCSESTNLWKRQVTEIKWIDYIARLSDEDAFAQQVVQMVRLEGNSVVPVDYIPQFRLAELVFLHQRVYDPRVRKLVTLFPTEDGSLGPIECAYIGADMEAEHAAGIAEGRLHPETRAVLEDLWPEHDPSATARNRSGPLTTSFKQNVPQAKAASGPLDAWIKKGSVATGSRPKVPLPKPVGESKSGATRLSELRSRKGLPEESAPSGSSSKFFQSSTRRTMVARKTESICVDLVLDDDTPEDSAIKDQVMSLDQVEAPASDVAESAGTSMPPSPACSTIFSSPVKAKSDRADSPLSSPDSSTGRGERQRSTGVFTSPFEPNLDIFEADQQLSHSHAMYRDPLGTDHPPTPSPSDDAKDRVVIAPQTPEVYTAPHQGERTPTRCETKQEPKDEIDLSRFYSKEDMVTSPIEVISDIETDVDETQRETAEEVSRREKQEEKNVKAVAAGWKAKYTFGGLGRTPSWTPRNASLKRKLSDEKENTTPVPSRLVATTESRSAPQISRAAMSFHNASSGFGRTPRNRPDSESSKRRLDVQAVADTPAMKRTKSSADVRPPVQYRALTDRTNVDQIQERVLAPQSQNSSPLGHSHSSPSVLSGSQKLLSFRYGG</sequence>
<dbReference type="Proteomes" id="UP001230649">
    <property type="component" value="Unassembled WGS sequence"/>
</dbReference>
<organism evidence="1 2">
    <name type="scientific">Naganishia adeliensis</name>
    <dbReference type="NCBI Taxonomy" id="92952"/>
    <lineage>
        <taxon>Eukaryota</taxon>
        <taxon>Fungi</taxon>
        <taxon>Dikarya</taxon>
        <taxon>Basidiomycota</taxon>
        <taxon>Agaricomycotina</taxon>
        <taxon>Tremellomycetes</taxon>
        <taxon>Filobasidiales</taxon>
        <taxon>Filobasidiaceae</taxon>
        <taxon>Naganishia</taxon>
    </lineage>
</organism>
<dbReference type="EMBL" id="JASBWS010000007">
    <property type="protein sequence ID" value="KAJ9114908.1"/>
    <property type="molecule type" value="Genomic_DNA"/>
</dbReference>
<gene>
    <name evidence="1" type="ORF">QFC20_001281</name>
</gene>
<proteinExistence type="predicted"/>